<dbReference type="PROSITE" id="PS00463">
    <property type="entry name" value="ZN2_CY6_FUNGAL_1"/>
    <property type="match status" value="1"/>
</dbReference>
<accession>A0A9P7S5L3</accession>
<dbReference type="Proteomes" id="UP001049176">
    <property type="component" value="Chromosome 3"/>
</dbReference>
<dbReference type="InterPro" id="IPR036864">
    <property type="entry name" value="Zn2-C6_fun-type_DNA-bd_sf"/>
</dbReference>
<dbReference type="EMBL" id="CM032183">
    <property type="protein sequence ID" value="KAG7095772.1"/>
    <property type="molecule type" value="Genomic_DNA"/>
</dbReference>
<feature type="region of interest" description="Disordered" evidence="3">
    <location>
        <begin position="1189"/>
        <end position="1446"/>
    </location>
</feature>
<feature type="compositionally biased region" description="Polar residues" evidence="3">
    <location>
        <begin position="1420"/>
        <end position="1435"/>
    </location>
</feature>
<feature type="compositionally biased region" description="Low complexity" evidence="3">
    <location>
        <begin position="1127"/>
        <end position="1141"/>
    </location>
</feature>
<feature type="compositionally biased region" description="Low complexity" evidence="3">
    <location>
        <begin position="940"/>
        <end position="952"/>
    </location>
</feature>
<evidence type="ECO:0000256" key="2">
    <source>
        <dbReference type="ARBA" id="ARBA00023242"/>
    </source>
</evidence>
<dbReference type="PANTHER" id="PTHR31001:SF40">
    <property type="entry name" value="ZN(II)2CYS6 TRANSCRIPTION FACTOR (EUROFUNG)"/>
    <property type="match status" value="1"/>
</dbReference>
<comment type="subcellular location">
    <subcellularLocation>
        <location evidence="1">Nucleus</location>
    </subcellularLocation>
</comment>
<proteinExistence type="predicted"/>
<dbReference type="PANTHER" id="PTHR31001">
    <property type="entry name" value="UNCHARACTERIZED TRANSCRIPTIONAL REGULATORY PROTEIN"/>
    <property type="match status" value="1"/>
</dbReference>
<dbReference type="PROSITE" id="PS50048">
    <property type="entry name" value="ZN2_CY6_FUNGAL_2"/>
    <property type="match status" value="1"/>
</dbReference>
<feature type="region of interest" description="Disordered" evidence="3">
    <location>
        <begin position="230"/>
        <end position="252"/>
    </location>
</feature>
<dbReference type="GO" id="GO:0008270">
    <property type="term" value="F:zinc ion binding"/>
    <property type="evidence" value="ECO:0007669"/>
    <property type="project" value="InterPro"/>
</dbReference>
<dbReference type="SMART" id="SM00066">
    <property type="entry name" value="GAL4"/>
    <property type="match status" value="1"/>
</dbReference>
<keyword evidence="2" id="KW-0539">Nucleus</keyword>
<organism evidence="5 6">
    <name type="scientific">Marasmius oreades</name>
    <name type="common">fairy-ring Marasmius</name>
    <dbReference type="NCBI Taxonomy" id="181124"/>
    <lineage>
        <taxon>Eukaryota</taxon>
        <taxon>Fungi</taxon>
        <taxon>Dikarya</taxon>
        <taxon>Basidiomycota</taxon>
        <taxon>Agaricomycotina</taxon>
        <taxon>Agaricomycetes</taxon>
        <taxon>Agaricomycetidae</taxon>
        <taxon>Agaricales</taxon>
        <taxon>Marasmiineae</taxon>
        <taxon>Marasmiaceae</taxon>
        <taxon>Marasmius</taxon>
    </lineage>
</organism>
<feature type="region of interest" description="Disordered" evidence="3">
    <location>
        <begin position="556"/>
        <end position="592"/>
    </location>
</feature>
<feature type="compositionally biased region" description="Low complexity" evidence="3">
    <location>
        <begin position="420"/>
        <end position="433"/>
    </location>
</feature>
<protein>
    <recommendedName>
        <fullName evidence="4">Zn(2)-C6 fungal-type domain-containing protein</fullName>
    </recommendedName>
</protein>
<keyword evidence="6" id="KW-1185">Reference proteome</keyword>
<feature type="compositionally biased region" description="Pro residues" evidence="3">
    <location>
        <begin position="1069"/>
        <end position="1078"/>
    </location>
</feature>
<dbReference type="GeneID" id="66075553"/>
<sequence length="1446" mass="158143">MEVPASAPQIRSRITVVCAECKRLKLKCDRRNPCGSCLKRDTVSRCIYSAAAAEKVDLHSLNNRLIQVETMLAQITAGQFQPCYPFSFPNLTTNATPSSSTVQPSTNIAPLSCSKVNSLCSSLAIPLEDLAATWLNDLNVPYSSLLPSPKRMKPSPSEVKVEPTPIQLNKLHITPESNKPPVQVTLPPISAYYSSAGGVASTARRPRVTMELLAMLPPLERSQLAERFYQNPLGSPPRHRPQSQPYSSPSVHYPAPLTLEQILALAEQTLTHSHPWMNWTVFRERAQAFVSRTSDYSANSGLENREKDKQREEKERERERALQIFGVAQSSTSSPHPFLGKRATGGSPYGSRSKDVNSRKQTSEADMEGEASLELGNLPFFAWLCIAIAIGLVEATKEKQQHSSTSHEEDRMDVDSAQMSNPTSSHSHTITPSYASPTSNPSYWYHLSAQVLSVWESDRGQDDGNDDAQQSEEEVIEIDIISALLLQVAFLAKTGLGDRDEIAEKMEDDDELSEGAAGKSIQRKSNLRTATGKVIVPLIGRIVAIARQIGLHIDPDDLGEPSVEGSARRKDKERDGGGKFKEKDKGDDVLSCGRKRRKKPFSLFQGEMRRRMWWSVMYYDLLISDISALPPLLPLPDSFSTKQPVYNVDDRIFGPSSLRIPPPEEGGPDGQSWSRNSMRALQVKCEVVKVVRGIKSRVSSPRFGLGVAPGPAGYSIEQAASMEGEVKNWMASLPDFWKVSTGKKYIEDEEELDELMEDHEMQESRGEELHEVEVIPKANEDPLLTAQRCELAIIAQRLVLRIYLPFLQPHKNATTPHQANLGSINAAHGIIAACQILSGQRGSQNSSMFDFYPFTRTVFDAAVICAHAAVKQPLSILVDPALHDVDIALGLLKRCARDSHAQGLLGEEYILAPREAVRIVEKLRRKAGAGGEEGLIPIASSSSPRSDGQSPSLKRKHDNDCDPLNSDDEGGDRHPQLVTVSLQSGHAQSCYPSSSIRFNPAYVYPAISSSDENSSHTTSPTTTTSTTSSVANNNFNHTPINDANRPHITGGEPVYSGSSADVDRHESYPVPPPLPPAVSAPSRNPTMSPHHVSTPDKEHKKPTKKPAFGLRVRGPKESTPSKAVVAPFTQAPQHQNQQQHTPHPPFQPPPMSVAQEQHQQAYRSRSSSLSQSFAAGHTHLPLMVKQEAPMSTPEVSGYSEVHQHVPPGSSTMTHQRNGVSDFARRNSIQYPGTSMTVQNPPPQPPQPPFSSSSPNYDSHPHQSQPYHTQQPQIFTPPRKDSFDAGYSGPYSHGNTMATPTSNSPYHNTSGPFTASSTPFTPAAASSPRQGYYVPGYPSTANTPSVDGHNPADSGGNGRAGGGYSNESPYGPTIYDVKQTSEPLEYHQPQHQEVYDGYHDSSNTQPPTPASPPSLARATQPIMTSQPWPSTGTTHYWNGGPGGWNNS</sequence>
<dbReference type="RefSeq" id="XP_043012242.1">
    <property type="nucleotide sequence ID" value="XM_043151149.1"/>
</dbReference>
<feature type="compositionally biased region" description="Basic and acidic residues" evidence="3">
    <location>
        <begin position="303"/>
        <end position="321"/>
    </location>
</feature>
<feature type="compositionally biased region" description="Pro residues" evidence="3">
    <location>
        <begin position="1142"/>
        <end position="1151"/>
    </location>
</feature>
<gene>
    <name evidence="5" type="ORF">E1B28_006477</name>
</gene>
<feature type="compositionally biased region" description="Polar residues" evidence="3">
    <location>
        <begin position="1292"/>
        <end position="1307"/>
    </location>
</feature>
<evidence type="ECO:0000313" key="6">
    <source>
        <dbReference type="Proteomes" id="UP001049176"/>
    </source>
</evidence>
<dbReference type="SUPFAM" id="SSF57701">
    <property type="entry name" value="Zn2/Cys6 DNA-binding domain"/>
    <property type="match status" value="1"/>
</dbReference>
<feature type="region of interest" description="Disordered" evidence="3">
    <location>
        <begin position="1008"/>
        <end position="1171"/>
    </location>
</feature>
<dbReference type="OrthoDB" id="4934715at2759"/>
<feature type="compositionally biased region" description="Polar residues" evidence="3">
    <location>
        <begin position="1226"/>
        <end position="1238"/>
    </location>
</feature>
<feature type="compositionally biased region" description="Low complexity" evidence="3">
    <location>
        <begin position="1308"/>
        <end position="1327"/>
    </location>
</feature>
<feature type="region of interest" description="Disordered" evidence="3">
    <location>
        <begin position="298"/>
        <end position="368"/>
    </location>
</feature>
<evidence type="ECO:0000256" key="1">
    <source>
        <dbReference type="ARBA" id="ARBA00004123"/>
    </source>
</evidence>
<dbReference type="GO" id="GO:0000981">
    <property type="term" value="F:DNA-binding transcription factor activity, RNA polymerase II-specific"/>
    <property type="evidence" value="ECO:0007669"/>
    <property type="project" value="InterPro"/>
</dbReference>
<feature type="compositionally biased region" description="Basic and acidic residues" evidence="3">
    <location>
        <begin position="566"/>
        <end position="588"/>
    </location>
</feature>
<feature type="region of interest" description="Disordered" evidence="3">
    <location>
        <begin position="399"/>
        <end position="435"/>
    </location>
</feature>
<dbReference type="InterPro" id="IPR001138">
    <property type="entry name" value="Zn2Cys6_DnaBD"/>
</dbReference>
<feature type="domain" description="Zn(2)-C6 fungal-type" evidence="4">
    <location>
        <begin position="17"/>
        <end position="48"/>
    </location>
</feature>
<dbReference type="Gene3D" id="4.10.240.10">
    <property type="entry name" value="Zn(2)-C6 fungal-type DNA-binding domain"/>
    <property type="match status" value="1"/>
</dbReference>
<feature type="region of interest" description="Disordered" evidence="3">
    <location>
        <begin position="933"/>
        <end position="975"/>
    </location>
</feature>
<dbReference type="KEGG" id="more:E1B28_006477"/>
<dbReference type="GO" id="GO:0005634">
    <property type="term" value="C:nucleus"/>
    <property type="evidence" value="ECO:0007669"/>
    <property type="project" value="UniProtKB-SubCell"/>
</dbReference>
<name>A0A9P7S5L3_9AGAR</name>
<reference evidence="5" key="1">
    <citation type="journal article" date="2021" name="Genome Biol. Evol.">
        <title>The assembled and annotated genome of the fairy-ring fungus Marasmius oreades.</title>
        <authorList>
            <person name="Hiltunen M."/>
            <person name="Ament-Velasquez S.L."/>
            <person name="Johannesson H."/>
        </authorList>
    </citation>
    <scope>NUCLEOTIDE SEQUENCE</scope>
    <source>
        <strain evidence="5">03SP1</strain>
    </source>
</reference>
<evidence type="ECO:0000256" key="3">
    <source>
        <dbReference type="SAM" id="MobiDB-lite"/>
    </source>
</evidence>
<feature type="compositionally biased region" description="Gly residues" evidence="3">
    <location>
        <begin position="1354"/>
        <end position="1363"/>
    </location>
</feature>
<feature type="compositionally biased region" description="Polar residues" evidence="3">
    <location>
        <begin position="1030"/>
        <end position="1041"/>
    </location>
</feature>
<dbReference type="CDD" id="cd00067">
    <property type="entry name" value="GAL4"/>
    <property type="match status" value="1"/>
</dbReference>
<dbReference type="Pfam" id="PF00172">
    <property type="entry name" value="Zn_clus"/>
    <property type="match status" value="1"/>
</dbReference>
<evidence type="ECO:0000313" key="5">
    <source>
        <dbReference type="EMBL" id="KAG7095772.1"/>
    </source>
</evidence>
<dbReference type="InterPro" id="IPR050613">
    <property type="entry name" value="Sec_Metabolite_Reg"/>
</dbReference>
<comment type="caution">
    <text evidence="5">The sequence shown here is derived from an EMBL/GenBank/DDBJ whole genome shotgun (WGS) entry which is preliminary data.</text>
</comment>
<evidence type="ECO:0000259" key="4">
    <source>
        <dbReference type="PROSITE" id="PS50048"/>
    </source>
</evidence>
<feature type="compositionally biased region" description="Low complexity" evidence="3">
    <location>
        <begin position="1008"/>
        <end position="1029"/>
    </location>
</feature>
<feature type="compositionally biased region" description="Polar residues" evidence="3">
    <location>
        <begin position="1208"/>
        <end position="1218"/>
    </location>
</feature>
<feature type="compositionally biased region" description="Basic and acidic residues" evidence="3">
    <location>
        <begin position="1383"/>
        <end position="1398"/>
    </location>
</feature>
<feature type="compositionally biased region" description="Pro residues" evidence="3">
    <location>
        <begin position="1239"/>
        <end position="1248"/>
    </location>
</feature>
<feature type="compositionally biased region" description="Basic and acidic residues" evidence="3">
    <location>
        <begin position="399"/>
        <end position="414"/>
    </location>
</feature>
<dbReference type="CDD" id="cd12148">
    <property type="entry name" value="fungal_TF_MHR"/>
    <property type="match status" value="1"/>
</dbReference>
<feature type="compositionally biased region" description="Basic and acidic residues" evidence="3">
    <location>
        <begin position="352"/>
        <end position="363"/>
    </location>
</feature>
<feature type="compositionally biased region" description="Polar residues" evidence="3">
    <location>
        <begin position="1261"/>
        <end position="1273"/>
    </location>
</feature>